<feature type="region of interest" description="Disordered" evidence="1">
    <location>
        <begin position="1"/>
        <end position="64"/>
    </location>
</feature>
<evidence type="ECO:0000313" key="4">
    <source>
        <dbReference type="Proteomes" id="UP000789570"/>
    </source>
</evidence>
<keyword evidence="2" id="KW-0472">Membrane</keyword>
<evidence type="ECO:0000256" key="2">
    <source>
        <dbReference type="SAM" id="Phobius"/>
    </source>
</evidence>
<comment type="caution">
    <text evidence="3">The sequence shown here is derived from an EMBL/GenBank/DDBJ whole genome shotgun (WGS) entry which is preliminary data.</text>
</comment>
<dbReference type="EMBL" id="CAJVPQ010001648">
    <property type="protein sequence ID" value="CAG8563015.1"/>
    <property type="molecule type" value="Genomic_DNA"/>
</dbReference>
<sequence>PSQTCASPDDPRCKPPSGVTPIVETSVQTSIETIMPTPDNNNGDNKDEKKKNQNNDEKKKKQHKITSYTTITTTITLYYAGYTTTMTTTNSLGKITTFATYIPPSTVIVVKTMVSPVTLAVDEDLSSTTIRLHEFNSHSLWGVTMSLIVVFASLIISVFA</sequence>
<evidence type="ECO:0000313" key="3">
    <source>
        <dbReference type="EMBL" id="CAG8563015.1"/>
    </source>
</evidence>
<dbReference type="AlphaFoldDB" id="A0A9N9BEG2"/>
<keyword evidence="2" id="KW-0812">Transmembrane</keyword>
<protein>
    <submittedName>
        <fullName evidence="3">3591_t:CDS:1</fullName>
    </submittedName>
</protein>
<keyword evidence="2" id="KW-1133">Transmembrane helix</keyword>
<gene>
    <name evidence="3" type="ORF">FCALED_LOCUS6703</name>
</gene>
<feature type="non-terminal residue" evidence="3">
    <location>
        <position position="1"/>
    </location>
</feature>
<evidence type="ECO:0000256" key="1">
    <source>
        <dbReference type="SAM" id="MobiDB-lite"/>
    </source>
</evidence>
<feature type="compositionally biased region" description="Polar residues" evidence="1">
    <location>
        <begin position="23"/>
        <end position="32"/>
    </location>
</feature>
<proteinExistence type="predicted"/>
<accession>A0A9N9BEG2</accession>
<feature type="compositionally biased region" description="Basic and acidic residues" evidence="1">
    <location>
        <begin position="44"/>
        <end position="59"/>
    </location>
</feature>
<reference evidence="3" key="1">
    <citation type="submission" date="2021-06" db="EMBL/GenBank/DDBJ databases">
        <authorList>
            <person name="Kallberg Y."/>
            <person name="Tangrot J."/>
            <person name="Rosling A."/>
        </authorList>
    </citation>
    <scope>NUCLEOTIDE SEQUENCE</scope>
    <source>
        <strain evidence="3">UK204</strain>
    </source>
</reference>
<dbReference type="OrthoDB" id="2446063at2759"/>
<organism evidence="3 4">
    <name type="scientific">Funneliformis caledonium</name>
    <dbReference type="NCBI Taxonomy" id="1117310"/>
    <lineage>
        <taxon>Eukaryota</taxon>
        <taxon>Fungi</taxon>
        <taxon>Fungi incertae sedis</taxon>
        <taxon>Mucoromycota</taxon>
        <taxon>Glomeromycotina</taxon>
        <taxon>Glomeromycetes</taxon>
        <taxon>Glomerales</taxon>
        <taxon>Glomeraceae</taxon>
        <taxon>Funneliformis</taxon>
    </lineage>
</organism>
<name>A0A9N9BEG2_9GLOM</name>
<dbReference type="Proteomes" id="UP000789570">
    <property type="component" value="Unassembled WGS sequence"/>
</dbReference>
<feature type="transmembrane region" description="Helical" evidence="2">
    <location>
        <begin position="140"/>
        <end position="159"/>
    </location>
</feature>
<keyword evidence="4" id="KW-1185">Reference proteome</keyword>